<dbReference type="EMBL" id="LR743592">
    <property type="protein sequence ID" value="CAA2620744.1"/>
    <property type="molecule type" value="Genomic_DNA"/>
</dbReference>
<reference evidence="3 4" key="1">
    <citation type="submission" date="2019-12" db="EMBL/GenBank/DDBJ databases">
        <authorList>
            <person name="Scholz U."/>
            <person name="Mascher M."/>
            <person name="Fiebig A."/>
        </authorList>
    </citation>
    <scope>NUCLEOTIDE SEQUENCE</scope>
</reference>
<dbReference type="AlphaFoldDB" id="A0A7I8IU61"/>
<organism evidence="3">
    <name type="scientific">Spirodela intermedia</name>
    <name type="common">Intermediate duckweed</name>
    <dbReference type="NCBI Taxonomy" id="51605"/>
    <lineage>
        <taxon>Eukaryota</taxon>
        <taxon>Viridiplantae</taxon>
        <taxon>Streptophyta</taxon>
        <taxon>Embryophyta</taxon>
        <taxon>Tracheophyta</taxon>
        <taxon>Spermatophyta</taxon>
        <taxon>Magnoliopsida</taxon>
        <taxon>Liliopsida</taxon>
        <taxon>Araceae</taxon>
        <taxon>Lemnoideae</taxon>
        <taxon>Spirodela</taxon>
    </lineage>
</organism>
<evidence type="ECO:0000256" key="1">
    <source>
        <dbReference type="SAM" id="MobiDB-lite"/>
    </source>
</evidence>
<protein>
    <recommendedName>
        <fullName evidence="2">DUF7138 domain-containing protein</fullName>
    </recommendedName>
</protein>
<sequence>MKEGEEEDEAAATSLSTVALRLVFANGSREVDVGEVAIDPGLGFRRLQFLVCDRIGVPAEQISLFLALRRKARSSLEGGKRTPIDERTDFAALVREKDGVVLAQLKQMKKDRRVKTGRNLAREEALSARGKKSPPSFPEKTILRRPSELPSTTAAAALPVLAENGQGLMGPFNYESLRNLQIQRERYLLSTAPAAVHRPYTEAAPPPPPTAGDAAVAVCELCSSAKETPVPFHCCVLDEVVAEAFRSPAGPIQRPPPKALPLPRIEKLAPPKIERERSIRIEYRNTVYEGYTRIDNLFFIVSWAILSIQQSLFLSLSLSVFLHPSVYLLDGNGLVWAGLPSRLLSWQRLEAHPR</sequence>
<accession>A0A7I8IU61</accession>
<dbReference type="EMBL" id="CACRZD030000005">
    <property type="protein sequence ID" value="CAA6660496.1"/>
    <property type="molecule type" value="Genomic_DNA"/>
</dbReference>
<proteinExistence type="predicted"/>
<evidence type="ECO:0000313" key="3">
    <source>
        <dbReference type="EMBL" id="CAA2620744.1"/>
    </source>
</evidence>
<feature type="domain" description="DUF7138" evidence="2">
    <location>
        <begin position="18"/>
        <end position="102"/>
    </location>
</feature>
<evidence type="ECO:0000259" key="2">
    <source>
        <dbReference type="Pfam" id="PF23596"/>
    </source>
</evidence>
<dbReference type="Proteomes" id="UP001189122">
    <property type="component" value="Unassembled WGS sequence"/>
</dbReference>
<dbReference type="Pfam" id="PF23596">
    <property type="entry name" value="DUF7138"/>
    <property type="match status" value="1"/>
</dbReference>
<keyword evidence="4" id="KW-1185">Reference proteome</keyword>
<evidence type="ECO:0000313" key="4">
    <source>
        <dbReference type="Proteomes" id="UP001189122"/>
    </source>
</evidence>
<feature type="region of interest" description="Disordered" evidence="1">
    <location>
        <begin position="113"/>
        <end position="142"/>
    </location>
</feature>
<dbReference type="PANTHER" id="PTHR36351">
    <property type="entry name" value="EMBRYO SAC DEVELOPMENT ARREST 12"/>
    <property type="match status" value="1"/>
</dbReference>
<name>A0A7I8IU61_SPIIN</name>
<dbReference type="InterPro" id="IPR055562">
    <property type="entry name" value="DUF7138"/>
</dbReference>
<gene>
    <name evidence="3" type="ORF">SI7747_05006913</name>
</gene>
<dbReference type="PANTHER" id="PTHR36351:SF1">
    <property type="entry name" value="EMBRYO SAC DEVELOPMENT ARREST 12"/>
    <property type="match status" value="1"/>
</dbReference>